<organism evidence="2 3">
    <name type="scientific">Accumulibacter regalis</name>
    <dbReference type="NCBI Taxonomy" id="522306"/>
    <lineage>
        <taxon>Bacteria</taxon>
        <taxon>Pseudomonadati</taxon>
        <taxon>Pseudomonadota</taxon>
        <taxon>Betaproteobacteria</taxon>
        <taxon>Candidatus Accumulibacter</taxon>
    </lineage>
</organism>
<sequence>MQQPFLSFALASMLVVPAFAPTFAASLDAYVGQQPEALLAAQPEFAKAYRSAVGELDLPEWTQRLAAGKRAERVDIDGTGYVLTSACSSRGCLDEHLYVLFDPQSGRASGLFFLPPASDNPDDTRTAFSRWYGMPADKATAKAIGAFLLERAIGDARTLATPAKN</sequence>
<keyword evidence="3" id="KW-1185">Reference proteome</keyword>
<evidence type="ECO:0000313" key="2">
    <source>
        <dbReference type="EMBL" id="EXI90925.1"/>
    </source>
</evidence>
<dbReference type="EMBL" id="JEMY01000003">
    <property type="protein sequence ID" value="EXI90925.1"/>
    <property type="molecule type" value="Genomic_DNA"/>
</dbReference>
<proteinExistence type="predicted"/>
<dbReference type="Pfam" id="PF08816">
    <property type="entry name" value="Ivy"/>
    <property type="match status" value="1"/>
</dbReference>
<name>A0A011QPC3_ACCRE</name>
<reference evidence="2" key="1">
    <citation type="submission" date="2014-02" db="EMBL/GenBank/DDBJ databases">
        <title>Expanding our view of genomic diversity in Candidatus Accumulibacter clades.</title>
        <authorList>
            <person name="Skennerton C.T."/>
            <person name="Barr J.J."/>
            <person name="Slater F.R."/>
            <person name="Bond P.L."/>
            <person name="Tyson G.W."/>
        </authorList>
    </citation>
    <scope>NUCLEOTIDE SEQUENCE [LARGE SCALE GENOMIC DNA]</scope>
</reference>
<gene>
    <name evidence="2" type="ORF">AW11_00266</name>
</gene>
<protein>
    <submittedName>
        <fullName evidence="2">C-lysozyme inhibitor</fullName>
    </submittedName>
</protein>
<evidence type="ECO:0000256" key="1">
    <source>
        <dbReference type="SAM" id="SignalP"/>
    </source>
</evidence>
<keyword evidence="1" id="KW-0732">Signal</keyword>
<accession>A0A011QPC3</accession>
<comment type="caution">
    <text evidence="2">The sequence shown here is derived from an EMBL/GenBank/DDBJ whole genome shotgun (WGS) entry which is preliminary data.</text>
</comment>
<dbReference type="Proteomes" id="UP000022141">
    <property type="component" value="Unassembled WGS sequence"/>
</dbReference>
<evidence type="ECO:0000313" key="3">
    <source>
        <dbReference type="Proteomes" id="UP000022141"/>
    </source>
</evidence>
<dbReference type="Gene3D" id="3.40.1420.10">
    <property type="entry name" value="Inhibitor of vertebrate lysozyme"/>
    <property type="match status" value="1"/>
</dbReference>
<dbReference type="AlphaFoldDB" id="A0A011QPC3"/>
<dbReference type="InterPro" id="IPR036501">
    <property type="entry name" value="Inhibitor_vert_lysozyme_sf"/>
</dbReference>
<dbReference type="PATRIC" id="fig|1454004.3.peg.272"/>
<dbReference type="STRING" id="1454004.AW11_00266"/>
<dbReference type="SUPFAM" id="SSF89872">
    <property type="entry name" value="Inhibitor of vertebrate lysozyme, Ivy"/>
    <property type="match status" value="1"/>
</dbReference>
<feature type="signal peptide" evidence="1">
    <location>
        <begin position="1"/>
        <end position="24"/>
    </location>
</feature>
<feature type="chain" id="PRO_5001463350" evidence="1">
    <location>
        <begin position="25"/>
        <end position="165"/>
    </location>
</feature>